<accession>M2TES0</accession>
<proteinExistence type="inferred from homology"/>
<evidence type="ECO:0000256" key="1">
    <source>
        <dbReference type="ARBA" id="ARBA00005594"/>
    </source>
</evidence>
<evidence type="ECO:0000256" key="7">
    <source>
        <dbReference type="ARBA" id="ARBA00023146"/>
    </source>
</evidence>
<feature type="compositionally biased region" description="Basic and acidic residues" evidence="10">
    <location>
        <begin position="1470"/>
        <end position="1483"/>
    </location>
</feature>
<dbReference type="InterPro" id="IPR009080">
    <property type="entry name" value="tRNAsynth_Ia_anticodon-bd"/>
</dbReference>
<evidence type="ECO:0000256" key="6">
    <source>
        <dbReference type="ARBA" id="ARBA00022917"/>
    </source>
</evidence>
<comment type="catalytic activity">
    <reaction evidence="9">
        <text>tRNA(Leu) + L-leucine + ATP = L-leucyl-tRNA(Leu) + AMP + diphosphate</text>
        <dbReference type="Rhea" id="RHEA:11688"/>
        <dbReference type="Rhea" id="RHEA-COMP:9613"/>
        <dbReference type="Rhea" id="RHEA-COMP:9622"/>
        <dbReference type="ChEBI" id="CHEBI:30616"/>
        <dbReference type="ChEBI" id="CHEBI:33019"/>
        <dbReference type="ChEBI" id="CHEBI:57427"/>
        <dbReference type="ChEBI" id="CHEBI:78442"/>
        <dbReference type="ChEBI" id="CHEBI:78494"/>
        <dbReference type="ChEBI" id="CHEBI:456215"/>
        <dbReference type="EC" id="6.1.1.4"/>
    </reaction>
</comment>
<feature type="domain" description="Methionyl/Valyl/Leucyl/Isoleucyl-tRNA synthetase anticodon-binding" evidence="12">
    <location>
        <begin position="1219"/>
        <end position="1332"/>
    </location>
</feature>
<dbReference type="PANTHER" id="PTHR45794:SF1">
    <property type="entry name" value="LEUCINE--TRNA LIGASE, CYTOPLASMIC"/>
    <property type="match status" value="1"/>
</dbReference>
<dbReference type="Pfam" id="PF09334">
    <property type="entry name" value="tRNA-synt_1g"/>
    <property type="match status" value="1"/>
</dbReference>
<dbReference type="eggNOG" id="KOG0437">
    <property type="taxonomic scope" value="Eukaryota"/>
</dbReference>
<dbReference type="OMA" id="KFIEWQF"/>
<dbReference type="GO" id="GO:0002161">
    <property type="term" value="F:aminoacyl-tRNA deacylase activity"/>
    <property type="evidence" value="ECO:0007669"/>
    <property type="project" value="InterPro"/>
</dbReference>
<sequence length="1510" mass="170387">MGSGGETAIRYLYPVYSIGFAYGIPQEEQEGISREISNRNDPTSLIEGFAFGREDPLGFPPEAIGTEAYVKKGWHQAGRYPHFTVELRHVFLYGEYKRLATAHVYKDWSETIEFADQRWLRWCKKYRDQRYIVWDVSADFTTAPSINAYLCSSAGVIPSRFSSGGSTSLRAPLSPPAPFIVSSPPHSFPQALKWLFSWPWVHRVLSEVVEQDAINDDEADQTPLRHFDPFVPQWPLRLQFYASLKFALESELLLFRQGAKMRRRRDAGLCDRFSSDADFRIYLDRQLTFFTKVRTVRVRPTKTALLAFIPHSDFLTDDSITNKLASATTNHCFFSLLTLPISFPGGVVMAESTKSSEAPKSAVAATLEQLKPQEAESKTLKIENTDKRDTLIAEEKKYQKLWEEQGVFNPDAPSLEEEPFDTTTPDQLHEKFPKWLGCFAYPYMNGTLHAGHGFTASKVEFTAGFQRMLGKRVLFPLGWHVTGMPIKACADKLVREVEMFGQNFERCPVEDVVETAVAEPPAPTQAETKTDITKFKAQKGKAAAKTVKTKYQFQIMLAQGIPLEEIHKFSDPYHWIEYFPPLAKRDLTAFGARIDWRRQFVTTDANPYYDNFVAWQMRRLKAMGKIIFAKRYTVYSPKDGQACMDHDRQSGEGVTVQEYTALKMKVVKWADSAKTHIAGLPEGASCYFVPATLRPETMYGQTSCFVGPSINYSLVKINDSEYFVLSERAARNMAYQGTTVKWGEYSIIATFPGKDVIGTIVNAPLSVHKEVYILPMETVKDTKGTAVVTCVPSDSPDDYITSFDLAKKAEYYGIQKEWVKFDNLLGIIETPTYGNLTAQKLVEEMKIQSPKDSAKLAEAKEKAYKEGFYKGKMVYGDFAGKPVEEAKPLVRKQLIDSGVAFPYAEPDGKVISRSGDDCVAALLDQWYMNYGTAANGGDGEWAEKVRSHIEGELNLYYPEAKNQFLRVVDWLGIWACARSYGLGTKVPWDPSVMVESLSDSTIYQAYYSFAHLLHKDMFGKEPGPLGVKPDQMTDEAWDYVFALRDRSDVPQSTIPKQALETMRRHFDYWYPLDQRSSGKDLIQNHLTMNLYVHAAIFPKENWPRSFRVNGHLLLNGDKMSKSTGNFLTIAGAVQKFGADATRIALADAGDEISDANFEETVANSNILKLFELRKWCEDLVNEAIYVPDAAAYMEKRANERVKNADVIQRQSGSERLLFDKMFDNEMNVLVHEAFGHYSNTSYKLALKSGFYDFTSARDFYREATKAAGIGMHQDLVKKFIELQALLLAPLAPHWAEYIWLEVLKNKETIQNALWPKVPESDPSLTAAREFVRTTQTNITSAEGNAIKKLSKGKAATFDPKKEKKIIIFSAQEWPAWQKKYIDMLRDAATIDIKAISKSIDKSESKKAMPFINGLKRRLDNGEPKEVVLNRELAFDELSTLRVMVPGLKQTIQKCVDVEIIVVSEGGKDGTVIKEDGSKGETRSELPPQAATAEPGSPSFAFENVEGVPIR</sequence>
<keyword evidence="3" id="KW-0436">Ligase</keyword>
<dbReference type="HOGENOM" id="CLU_004174_1_1_1"/>
<dbReference type="SUPFAM" id="SSF52374">
    <property type="entry name" value="Nucleotidylyl transferase"/>
    <property type="match status" value="1"/>
</dbReference>
<dbReference type="Pfam" id="PF00133">
    <property type="entry name" value="tRNA-synt_1"/>
    <property type="match status" value="1"/>
</dbReference>
<dbReference type="Pfam" id="PF08264">
    <property type="entry name" value="Anticodon_1"/>
    <property type="match status" value="1"/>
</dbReference>
<evidence type="ECO:0000256" key="3">
    <source>
        <dbReference type="ARBA" id="ARBA00022598"/>
    </source>
</evidence>
<dbReference type="SUPFAM" id="SSF47323">
    <property type="entry name" value="Anticodon-binding domain of a subclass of class I aminoacyl-tRNA synthetases"/>
    <property type="match status" value="1"/>
</dbReference>
<dbReference type="EC" id="6.1.1.4" evidence="2"/>
<dbReference type="Proteomes" id="UP000016936">
    <property type="component" value="Unassembled WGS sequence"/>
</dbReference>
<feature type="domain" description="Aminoacyl-tRNA synthetase class Ia" evidence="11">
    <location>
        <begin position="439"/>
        <end position="494"/>
    </location>
</feature>
<dbReference type="GO" id="GO:0004823">
    <property type="term" value="F:leucine-tRNA ligase activity"/>
    <property type="evidence" value="ECO:0007669"/>
    <property type="project" value="UniProtKB-EC"/>
</dbReference>
<dbReference type="InterPro" id="IPR015413">
    <property type="entry name" value="Methionyl/Leucyl_tRNA_Synth"/>
</dbReference>
<evidence type="ECO:0000259" key="11">
    <source>
        <dbReference type="Pfam" id="PF00133"/>
    </source>
</evidence>
<keyword evidence="6" id="KW-0648">Protein biosynthesis</keyword>
<dbReference type="Gene3D" id="3.90.740.10">
    <property type="entry name" value="Valyl/Leucyl/Isoleucyl-tRNA synthetase, editing domain"/>
    <property type="match status" value="1"/>
</dbReference>
<reference evidence="15" key="2">
    <citation type="journal article" date="2013" name="PLoS Genet.">
        <title>Comparative genome structure, secondary metabolite, and effector coding capacity across Cochliobolus pathogens.</title>
        <authorList>
            <person name="Condon B.J."/>
            <person name="Leng Y."/>
            <person name="Wu D."/>
            <person name="Bushley K.E."/>
            <person name="Ohm R.A."/>
            <person name="Otillar R."/>
            <person name="Martin J."/>
            <person name="Schackwitz W."/>
            <person name="Grimwood J."/>
            <person name="MohdZainudin N."/>
            <person name="Xue C."/>
            <person name="Wang R."/>
            <person name="Manning V.A."/>
            <person name="Dhillon B."/>
            <person name="Tu Z.J."/>
            <person name="Steffenson B.J."/>
            <person name="Salamov A."/>
            <person name="Sun H."/>
            <person name="Lowry S."/>
            <person name="LaButti K."/>
            <person name="Han J."/>
            <person name="Copeland A."/>
            <person name="Lindquist E."/>
            <person name="Barry K."/>
            <person name="Schmutz J."/>
            <person name="Baker S.E."/>
            <person name="Ciuffetti L.M."/>
            <person name="Grigoriev I.V."/>
            <person name="Zhong S."/>
            <person name="Turgeon B.G."/>
        </authorList>
    </citation>
    <scope>NUCLEOTIDE SEQUENCE [LARGE SCALE GENOMIC DNA]</scope>
    <source>
        <strain evidence="15">C5 / ATCC 48332 / race O</strain>
    </source>
</reference>
<evidence type="ECO:0000259" key="12">
    <source>
        <dbReference type="Pfam" id="PF08264"/>
    </source>
</evidence>
<dbReference type="GO" id="GO:1990825">
    <property type="term" value="F:sequence-specific mRNA binding"/>
    <property type="evidence" value="ECO:0007669"/>
    <property type="project" value="EnsemblFungi"/>
</dbReference>
<dbReference type="InterPro" id="IPR009008">
    <property type="entry name" value="Val/Leu/Ile-tRNA-synth_edit"/>
</dbReference>
<keyword evidence="15" id="KW-1185">Reference proteome</keyword>
<dbReference type="GO" id="GO:0006429">
    <property type="term" value="P:leucyl-tRNA aminoacylation"/>
    <property type="evidence" value="ECO:0007669"/>
    <property type="project" value="EnsemblFungi"/>
</dbReference>
<keyword evidence="4" id="KW-0547">Nucleotide-binding</keyword>
<dbReference type="SUPFAM" id="SSF50677">
    <property type="entry name" value="ValRS/IleRS/LeuRS editing domain"/>
    <property type="match status" value="1"/>
</dbReference>
<dbReference type="EMBL" id="KB445570">
    <property type="protein sequence ID" value="EMD95950.1"/>
    <property type="molecule type" value="Genomic_DNA"/>
</dbReference>
<feature type="domain" description="Methionyl/Leucyl tRNA synthetase" evidence="13">
    <location>
        <begin position="1077"/>
        <end position="1160"/>
    </location>
</feature>
<evidence type="ECO:0000256" key="10">
    <source>
        <dbReference type="SAM" id="MobiDB-lite"/>
    </source>
</evidence>
<reference evidence="14 15" key="1">
    <citation type="journal article" date="2012" name="PLoS Pathog.">
        <title>Diverse lifestyles and strategies of plant pathogenesis encoded in the genomes of eighteen Dothideomycetes fungi.</title>
        <authorList>
            <person name="Ohm R.A."/>
            <person name="Feau N."/>
            <person name="Henrissat B."/>
            <person name="Schoch C.L."/>
            <person name="Horwitz B.A."/>
            <person name="Barry K.W."/>
            <person name="Condon B.J."/>
            <person name="Copeland A.C."/>
            <person name="Dhillon B."/>
            <person name="Glaser F."/>
            <person name="Hesse C.N."/>
            <person name="Kosti I."/>
            <person name="LaButti K."/>
            <person name="Lindquist E.A."/>
            <person name="Lucas S."/>
            <person name="Salamov A.A."/>
            <person name="Bradshaw R.E."/>
            <person name="Ciuffetti L."/>
            <person name="Hamelin R.C."/>
            <person name="Kema G.H.J."/>
            <person name="Lawrence C."/>
            <person name="Scott J.A."/>
            <person name="Spatafora J.W."/>
            <person name="Turgeon B.G."/>
            <person name="de Wit P.J.G.M."/>
            <person name="Zhong S."/>
            <person name="Goodwin S.B."/>
            <person name="Grigoriev I.V."/>
        </authorList>
    </citation>
    <scope>NUCLEOTIDE SEQUENCE [LARGE SCALE GENOMIC DNA]</scope>
    <source>
        <strain evidence="15">C5 / ATCC 48332 / race O</strain>
    </source>
</reference>
<organism evidence="14 15">
    <name type="scientific">Cochliobolus heterostrophus (strain C5 / ATCC 48332 / race O)</name>
    <name type="common">Southern corn leaf blight fungus</name>
    <name type="synonym">Bipolaris maydis</name>
    <dbReference type="NCBI Taxonomy" id="701091"/>
    <lineage>
        <taxon>Eukaryota</taxon>
        <taxon>Fungi</taxon>
        <taxon>Dikarya</taxon>
        <taxon>Ascomycota</taxon>
        <taxon>Pezizomycotina</taxon>
        <taxon>Dothideomycetes</taxon>
        <taxon>Pleosporomycetidae</taxon>
        <taxon>Pleosporales</taxon>
        <taxon>Pleosporineae</taxon>
        <taxon>Pleosporaceae</taxon>
        <taxon>Bipolaris</taxon>
    </lineage>
</organism>
<dbReference type="NCBIfam" id="TIGR00395">
    <property type="entry name" value="leuS_arch"/>
    <property type="match status" value="1"/>
</dbReference>
<dbReference type="InterPro" id="IPR013155">
    <property type="entry name" value="M/V/L/I-tRNA-synth_anticd-bd"/>
</dbReference>
<protein>
    <recommendedName>
        <fullName evidence="2">leucine--tRNA ligase</fullName>
        <ecNumber evidence="2">6.1.1.4</ecNumber>
    </recommendedName>
    <alternativeName>
        <fullName evidence="8">Leucyl-tRNA synthetase</fullName>
    </alternativeName>
</protein>
<evidence type="ECO:0000256" key="4">
    <source>
        <dbReference type="ARBA" id="ARBA00022741"/>
    </source>
</evidence>
<evidence type="ECO:0000256" key="2">
    <source>
        <dbReference type="ARBA" id="ARBA00013164"/>
    </source>
</evidence>
<name>M2TES0_COCH5</name>
<dbReference type="STRING" id="701091.M2TES0"/>
<keyword evidence="7" id="KW-0030">Aminoacyl-tRNA synthetase</keyword>
<evidence type="ECO:0000259" key="13">
    <source>
        <dbReference type="Pfam" id="PF09334"/>
    </source>
</evidence>
<dbReference type="Gene3D" id="3.40.50.620">
    <property type="entry name" value="HUPs"/>
    <property type="match status" value="1"/>
</dbReference>
<comment type="similarity">
    <text evidence="1">Belongs to the class-I aminoacyl-tRNA synthetase family.</text>
</comment>
<dbReference type="FunFam" id="3.90.740.10:FF:000001">
    <property type="entry name" value="Leucine--tRNA ligase, cytoplasmic"/>
    <property type="match status" value="1"/>
</dbReference>
<dbReference type="InterPro" id="IPR002300">
    <property type="entry name" value="aa-tRNA-synth_Ia"/>
</dbReference>
<dbReference type="InterPro" id="IPR004493">
    <property type="entry name" value="Leu-tRNA-synth_Ia_arc/euk"/>
</dbReference>
<keyword evidence="5" id="KW-0067">ATP-binding</keyword>
<dbReference type="GO" id="GO:0005737">
    <property type="term" value="C:cytoplasm"/>
    <property type="evidence" value="ECO:0007669"/>
    <property type="project" value="EnsemblFungi"/>
</dbReference>
<dbReference type="GO" id="GO:1903432">
    <property type="term" value="P:regulation of TORC1 signaling"/>
    <property type="evidence" value="ECO:0007669"/>
    <property type="project" value="EnsemblFungi"/>
</dbReference>
<evidence type="ECO:0000256" key="9">
    <source>
        <dbReference type="ARBA" id="ARBA00047469"/>
    </source>
</evidence>
<dbReference type="GO" id="GO:0005524">
    <property type="term" value="F:ATP binding"/>
    <property type="evidence" value="ECO:0007669"/>
    <property type="project" value="UniProtKB-KW"/>
</dbReference>
<dbReference type="PANTHER" id="PTHR45794">
    <property type="entry name" value="LEUCYL-TRNA SYNTHETASE"/>
    <property type="match status" value="1"/>
</dbReference>
<evidence type="ECO:0000256" key="8">
    <source>
        <dbReference type="ARBA" id="ARBA00030520"/>
    </source>
</evidence>
<evidence type="ECO:0000313" key="14">
    <source>
        <dbReference type="EMBL" id="EMD95950.1"/>
    </source>
</evidence>
<dbReference type="InterPro" id="IPR014729">
    <property type="entry name" value="Rossmann-like_a/b/a_fold"/>
</dbReference>
<evidence type="ECO:0000256" key="5">
    <source>
        <dbReference type="ARBA" id="ARBA00022840"/>
    </source>
</evidence>
<evidence type="ECO:0000313" key="15">
    <source>
        <dbReference type="Proteomes" id="UP000016936"/>
    </source>
</evidence>
<dbReference type="Gene3D" id="1.10.730.10">
    <property type="entry name" value="Isoleucyl-tRNA Synthetase, Domain 1"/>
    <property type="match status" value="1"/>
</dbReference>
<gene>
    <name evidence="14" type="ORF">COCHEDRAFT_1200875</name>
</gene>
<dbReference type="OrthoDB" id="10249672at2759"/>
<feature type="region of interest" description="Disordered" evidence="10">
    <location>
        <begin position="1470"/>
        <end position="1510"/>
    </location>
</feature>